<feature type="region of interest" description="Disordered" evidence="1">
    <location>
        <begin position="114"/>
        <end position="153"/>
    </location>
</feature>
<dbReference type="EMBL" id="JARO02003728">
    <property type="protein sequence ID" value="KPP69906.1"/>
    <property type="molecule type" value="Genomic_DNA"/>
</dbReference>
<name>A0A0P7UIY9_SCLFO</name>
<feature type="region of interest" description="Disordered" evidence="1">
    <location>
        <begin position="1"/>
        <end position="45"/>
    </location>
</feature>
<feature type="compositionally biased region" description="Polar residues" evidence="1">
    <location>
        <begin position="32"/>
        <end position="45"/>
    </location>
</feature>
<dbReference type="Proteomes" id="UP000034805">
    <property type="component" value="Unassembled WGS sequence"/>
</dbReference>
<accession>A0A0P7UIY9</accession>
<proteinExistence type="predicted"/>
<feature type="non-terminal residue" evidence="2">
    <location>
        <position position="153"/>
    </location>
</feature>
<feature type="compositionally biased region" description="Basic and acidic residues" evidence="1">
    <location>
        <begin position="124"/>
        <end position="136"/>
    </location>
</feature>
<evidence type="ECO:0000313" key="3">
    <source>
        <dbReference type="Proteomes" id="UP000034805"/>
    </source>
</evidence>
<reference evidence="2 3" key="1">
    <citation type="submission" date="2015-08" db="EMBL/GenBank/DDBJ databases">
        <title>The genome of the Asian arowana (Scleropages formosus).</title>
        <authorList>
            <person name="Tan M.H."/>
            <person name="Gan H.M."/>
            <person name="Croft L.J."/>
            <person name="Austin C.M."/>
        </authorList>
    </citation>
    <scope>NUCLEOTIDE SEQUENCE [LARGE SCALE GENOMIC DNA]</scope>
    <source>
        <strain evidence="2">Aro1</strain>
    </source>
</reference>
<protein>
    <submittedName>
        <fullName evidence="2">Uncharacterized protein</fullName>
    </submittedName>
</protein>
<sequence>IPAQSGKPVVSVLSTSPPPPTPKPLRRHAATGLTSACTSRTGQTTTHLCATKAARGSCARARKSEAGSAASLLLETESDGNCARKRGDKKGSLSTFGKRVGENGAYCIEKASVWRKTRAQDQGGPEHEPKSGRDKTAQPLPESPLAVTQLGLD</sequence>
<evidence type="ECO:0000256" key="1">
    <source>
        <dbReference type="SAM" id="MobiDB-lite"/>
    </source>
</evidence>
<feature type="non-terminal residue" evidence="2">
    <location>
        <position position="1"/>
    </location>
</feature>
<organism evidence="2 3">
    <name type="scientific">Scleropages formosus</name>
    <name type="common">Asian bonytongue</name>
    <name type="synonym">Osteoglossum formosum</name>
    <dbReference type="NCBI Taxonomy" id="113540"/>
    <lineage>
        <taxon>Eukaryota</taxon>
        <taxon>Metazoa</taxon>
        <taxon>Chordata</taxon>
        <taxon>Craniata</taxon>
        <taxon>Vertebrata</taxon>
        <taxon>Euteleostomi</taxon>
        <taxon>Actinopterygii</taxon>
        <taxon>Neopterygii</taxon>
        <taxon>Teleostei</taxon>
        <taxon>Osteoglossocephala</taxon>
        <taxon>Osteoglossomorpha</taxon>
        <taxon>Osteoglossiformes</taxon>
        <taxon>Osteoglossidae</taxon>
        <taxon>Scleropages</taxon>
    </lineage>
</organism>
<evidence type="ECO:0000313" key="2">
    <source>
        <dbReference type="EMBL" id="KPP69906.1"/>
    </source>
</evidence>
<comment type="caution">
    <text evidence="2">The sequence shown here is derived from an EMBL/GenBank/DDBJ whole genome shotgun (WGS) entry which is preliminary data.</text>
</comment>
<gene>
    <name evidence="2" type="ORF">Z043_111302</name>
</gene>
<dbReference type="AlphaFoldDB" id="A0A0P7UIY9"/>